<proteinExistence type="inferred from homology"/>
<gene>
    <name evidence="3" type="ORF">GCM10009123_15120</name>
</gene>
<protein>
    <submittedName>
        <fullName evidence="3">Thioesterase family protein</fullName>
    </submittedName>
</protein>
<keyword evidence="4" id="KW-1185">Reference proteome</keyword>
<comment type="similarity">
    <text evidence="1">Belongs to the 4-hydroxybenzoyl-CoA thioesterase family.</text>
</comment>
<dbReference type="PANTHER" id="PTHR31793">
    <property type="entry name" value="4-HYDROXYBENZOYL-COA THIOESTERASE FAMILY MEMBER"/>
    <property type="match status" value="1"/>
</dbReference>
<dbReference type="Proteomes" id="UP001501221">
    <property type="component" value="Unassembled WGS sequence"/>
</dbReference>
<evidence type="ECO:0000256" key="1">
    <source>
        <dbReference type="ARBA" id="ARBA00005953"/>
    </source>
</evidence>
<name>A0ABN0T129_9GAMM</name>
<organism evidence="3 4">
    <name type="scientific">Kangiella japonica</name>
    <dbReference type="NCBI Taxonomy" id="647384"/>
    <lineage>
        <taxon>Bacteria</taxon>
        <taxon>Pseudomonadati</taxon>
        <taxon>Pseudomonadota</taxon>
        <taxon>Gammaproteobacteria</taxon>
        <taxon>Kangiellales</taxon>
        <taxon>Kangiellaceae</taxon>
        <taxon>Kangiella</taxon>
    </lineage>
</organism>
<dbReference type="SUPFAM" id="SSF54637">
    <property type="entry name" value="Thioesterase/thiol ester dehydrase-isomerase"/>
    <property type="match status" value="1"/>
</dbReference>
<dbReference type="EMBL" id="BAAAFM010000003">
    <property type="protein sequence ID" value="GAA0208633.1"/>
    <property type="molecule type" value="Genomic_DNA"/>
</dbReference>
<evidence type="ECO:0000256" key="2">
    <source>
        <dbReference type="ARBA" id="ARBA00022801"/>
    </source>
</evidence>
<dbReference type="CDD" id="cd00586">
    <property type="entry name" value="4HBT"/>
    <property type="match status" value="1"/>
</dbReference>
<dbReference type="Pfam" id="PF13279">
    <property type="entry name" value="4HBT_2"/>
    <property type="match status" value="1"/>
</dbReference>
<evidence type="ECO:0000313" key="4">
    <source>
        <dbReference type="Proteomes" id="UP001501221"/>
    </source>
</evidence>
<keyword evidence="2" id="KW-0378">Hydrolase</keyword>
<evidence type="ECO:0000313" key="3">
    <source>
        <dbReference type="EMBL" id="GAA0208633.1"/>
    </source>
</evidence>
<dbReference type="InterPro" id="IPR050563">
    <property type="entry name" value="4-hydroxybenzoyl-CoA_TE"/>
</dbReference>
<dbReference type="Gene3D" id="3.10.129.10">
    <property type="entry name" value="Hotdog Thioesterase"/>
    <property type="match status" value="1"/>
</dbReference>
<comment type="caution">
    <text evidence="3">The sequence shown here is derived from an EMBL/GenBank/DDBJ whole genome shotgun (WGS) entry which is preliminary data.</text>
</comment>
<sequence>MMDNKTLEKKAIAAECFVEVPFFDLDPMNIVWHGNYVKYFEQARCELLRKIDYDYPQMKESGYYWPIIDMRLKYIKPANFGEKLLCIATFKECENRLKINYLIQSAESGEKLCKGYTVQVAVTTSDFEMQLVSPDILKQRLTDYISGLS</sequence>
<reference evidence="4" key="1">
    <citation type="journal article" date="2019" name="Int. J. Syst. Evol. Microbiol.">
        <title>The Global Catalogue of Microorganisms (GCM) 10K type strain sequencing project: providing services to taxonomists for standard genome sequencing and annotation.</title>
        <authorList>
            <consortium name="The Broad Institute Genomics Platform"/>
            <consortium name="The Broad Institute Genome Sequencing Center for Infectious Disease"/>
            <person name="Wu L."/>
            <person name="Ma J."/>
        </authorList>
    </citation>
    <scope>NUCLEOTIDE SEQUENCE [LARGE SCALE GENOMIC DNA]</scope>
    <source>
        <strain evidence="4">JCM 16211</strain>
    </source>
</reference>
<dbReference type="PANTHER" id="PTHR31793:SF27">
    <property type="entry name" value="NOVEL THIOESTERASE SUPERFAMILY DOMAIN AND SAPOSIN A-TYPE DOMAIN CONTAINING PROTEIN (0610012H03RIK)"/>
    <property type="match status" value="1"/>
</dbReference>
<accession>A0ABN0T129</accession>
<dbReference type="InterPro" id="IPR029069">
    <property type="entry name" value="HotDog_dom_sf"/>
</dbReference>